<dbReference type="PROSITE" id="PS51420">
    <property type="entry name" value="RHO"/>
    <property type="match status" value="1"/>
</dbReference>
<dbReference type="OMA" id="WHVEVID"/>
<dbReference type="GO" id="GO:0003924">
    <property type="term" value="F:GTPase activity"/>
    <property type="evidence" value="ECO:0007669"/>
    <property type="project" value="InterPro"/>
</dbReference>
<dbReference type="Pfam" id="PF00071">
    <property type="entry name" value="Ras"/>
    <property type="match status" value="1"/>
</dbReference>
<dbReference type="InterPro" id="IPR027417">
    <property type="entry name" value="P-loop_NTPase"/>
</dbReference>
<organism evidence="5 6">
    <name type="scientific">Mixia osmundae (strain CBS 9802 / IAM 14324 / JCM 22182 / KY 12970)</name>
    <dbReference type="NCBI Taxonomy" id="764103"/>
    <lineage>
        <taxon>Eukaryota</taxon>
        <taxon>Fungi</taxon>
        <taxon>Dikarya</taxon>
        <taxon>Basidiomycota</taxon>
        <taxon>Pucciniomycotina</taxon>
        <taxon>Mixiomycetes</taxon>
        <taxon>Mixiales</taxon>
        <taxon>Mixiaceae</taxon>
        <taxon>Mixia</taxon>
    </lineage>
</organism>
<evidence type="ECO:0000256" key="1">
    <source>
        <dbReference type="ARBA" id="ARBA00004342"/>
    </source>
</evidence>
<evidence type="ECO:0000313" key="5">
    <source>
        <dbReference type="EMBL" id="GAA96661.1"/>
    </source>
</evidence>
<dbReference type="RefSeq" id="XP_014565151.1">
    <property type="nucleotide sequence ID" value="XM_014709665.1"/>
</dbReference>
<reference evidence="5 6" key="1">
    <citation type="journal article" date="2011" name="J. Gen. Appl. Microbiol.">
        <title>Draft genome sequencing of the enigmatic basidiomycete Mixia osmundae.</title>
        <authorList>
            <person name="Nishida H."/>
            <person name="Nagatsuka Y."/>
            <person name="Sugiyama J."/>
        </authorList>
    </citation>
    <scope>NUCLEOTIDE SEQUENCE [LARGE SCALE GENOMIC DNA]</scope>
    <source>
        <strain evidence="6">CBS 9802 / IAM 14324 / JCM 22182 / KY 12970</strain>
    </source>
</reference>
<dbReference type="InParanoid" id="G7E1F1"/>
<dbReference type="eggNOG" id="KOG0395">
    <property type="taxonomic scope" value="Eukaryota"/>
</dbReference>
<dbReference type="SMART" id="SM00174">
    <property type="entry name" value="RHO"/>
    <property type="match status" value="1"/>
</dbReference>
<dbReference type="EMBL" id="BABT02000106">
    <property type="protein sequence ID" value="GAA96661.1"/>
    <property type="molecule type" value="Genomic_DNA"/>
</dbReference>
<dbReference type="AlphaFoldDB" id="G7E1F1"/>
<evidence type="ECO:0000313" key="6">
    <source>
        <dbReference type="Proteomes" id="UP000009131"/>
    </source>
</evidence>
<evidence type="ECO:0000256" key="2">
    <source>
        <dbReference type="ARBA" id="ARBA00022741"/>
    </source>
</evidence>
<dbReference type="FunFam" id="3.40.50.300:FF:001447">
    <property type="entry name" value="Ras-related protein Rab-1B"/>
    <property type="match status" value="1"/>
</dbReference>
<dbReference type="NCBIfam" id="TIGR00231">
    <property type="entry name" value="small_GTP"/>
    <property type="match status" value="1"/>
</dbReference>
<reference evidence="5 6" key="2">
    <citation type="journal article" date="2012" name="Open Biol.">
        <title>Characteristics of nucleosomes and linker DNA regions on the genome of the basidiomycete Mixia osmundae revealed by mono- and dinucleosome mapping.</title>
        <authorList>
            <person name="Nishida H."/>
            <person name="Kondo S."/>
            <person name="Matsumoto T."/>
            <person name="Suzuki Y."/>
            <person name="Yoshikawa H."/>
            <person name="Taylor T.D."/>
            <person name="Sugiyama J."/>
        </authorList>
    </citation>
    <scope>NUCLEOTIDE SEQUENCE [LARGE SCALE GENOMIC DNA]</scope>
    <source>
        <strain evidence="6">CBS 9802 / IAM 14324 / JCM 22182 / KY 12970</strain>
    </source>
</reference>
<dbReference type="HOGENOM" id="CLU_041217_9_2_1"/>
<keyword evidence="2" id="KW-0547">Nucleotide-binding</keyword>
<dbReference type="Proteomes" id="UP000009131">
    <property type="component" value="Unassembled WGS sequence"/>
</dbReference>
<dbReference type="InterPro" id="IPR001806">
    <property type="entry name" value="Small_GTPase"/>
</dbReference>
<dbReference type="SUPFAM" id="SSF52540">
    <property type="entry name" value="P-loop containing nucleoside triphosphate hydrolases"/>
    <property type="match status" value="1"/>
</dbReference>
<dbReference type="Gene3D" id="3.40.50.300">
    <property type="entry name" value="P-loop containing nucleotide triphosphate hydrolases"/>
    <property type="match status" value="1"/>
</dbReference>
<dbReference type="GO" id="GO:0005525">
    <property type="term" value="F:GTP binding"/>
    <property type="evidence" value="ECO:0007669"/>
    <property type="project" value="UniProtKB-KW"/>
</dbReference>
<keyword evidence="6" id="KW-1185">Reference proteome</keyword>
<dbReference type="SMART" id="SM00175">
    <property type="entry name" value="RAB"/>
    <property type="match status" value="1"/>
</dbReference>
<gene>
    <name evidence="5" type="primary">Mo03332</name>
    <name evidence="5" type="ORF">E5Q_03332</name>
</gene>
<dbReference type="GO" id="GO:0005886">
    <property type="term" value="C:plasma membrane"/>
    <property type="evidence" value="ECO:0007669"/>
    <property type="project" value="UniProtKB-SubCell"/>
</dbReference>
<comment type="subcellular location">
    <subcellularLocation>
        <location evidence="1">Cell membrane</location>
        <topology evidence="1">Lipid-anchor</topology>
        <orientation evidence="1">Cytoplasmic side</orientation>
    </subcellularLocation>
</comment>
<keyword evidence="3" id="KW-0342">GTP-binding</keyword>
<dbReference type="OrthoDB" id="2528393at2759"/>
<dbReference type="GO" id="GO:0007165">
    <property type="term" value="P:signal transduction"/>
    <property type="evidence" value="ECO:0007669"/>
    <property type="project" value="InterPro"/>
</dbReference>
<dbReference type="SMART" id="SM00176">
    <property type="entry name" value="RAN"/>
    <property type="match status" value="1"/>
</dbReference>
<feature type="region of interest" description="Disordered" evidence="4">
    <location>
        <begin position="216"/>
        <end position="269"/>
    </location>
</feature>
<evidence type="ECO:0000256" key="4">
    <source>
        <dbReference type="SAM" id="MobiDB-lite"/>
    </source>
</evidence>
<sequence length="276" mass="30215">MAGGKAQAADKSRNITLVIVGDGGTGKSSCTLRFVRPDEDTFTQEYDPTVEDSYSATRTVDGQTWHVEVIDTAGQEEYQDLWQDQVVKQGDGFALVYDVASAASLDRLSFFLDKIRRVKCLEDRRPTSANTPENNPFTFVLMGNKCDLPTTQRQVTASQGMAFARAGGGLFTETSAKTNVNVQNAFDSLIRAVIRARQAQANSKAPINPNAGFLAQQAEQHQQQQEKQSSAQPRFVEDLPQTPRKKNPSLALGARESTYTRTEADTHSGGCKCIIS</sequence>
<dbReference type="InterPro" id="IPR005225">
    <property type="entry name" value="Small_GTP-bd"/>
</dbReference>
<dbReference type="InterPro" id="IPR020849">
    <property type="entry name" value="Small_GTPase_Ras-type"/>
</dbReference>
<dbReference type="PROSITE" id="PS51419">
    <property type="entry name" value="RAB"/>
    <property type="match status" value="1"/>
</dbReference>
<feature type="compositionally biased region" description="Low complexity" evidence="4">
    <location>
        <begin position="216"/>
        <end position="232"/>
    </location>
</feature>
<proteinExistence type="predicted"/>
<dbReference type="SMART" id="SM00173">
    <property type="entry name" value="RAS"/>
    <property type="match status" value="1"/>
</dbReference>
<dbReference type="PANTHER" id="PTHR24070">
    <property type="entry name" value="RAS, DI-RAS, AND RHEB FAMILY MEMBERS OF SMALL GTPASE SUPERFAMILY"/>
    <property type="match status" value="1"/>
</dbReference>
<protein>
    <submittedName>
        <fullName evidence="5">Uncharacterized protein</fullName>
    </submittedName>
</protein>
<comment type="caution">
    <text evidence="5">The sequence shown here is derived from an EMBL/GenBank/DDBJ whole genome shotgun (WGS) entry which is preliminary data.</text>
</comment>
<dbReference type="STRING" id="764103.G7E1F1"/>
<name>G7E1F1_MIXOS</name>
<evidence type="ECO:0000256" key="3">
    <source>
        <dbReference type="ARBA" id="ARBA00023134"/>
    </source>
</evidence>
<dbReference type="PRINTS" id="PR00449">
    <property type="entry name" value="RASTRNSFRMNG"/>
</dbReference>
<dbReference type="PROSITE" id="PS51421">
    <property type="entry name" value="RAS"/>
    <property type="match status" value="1"/>
</dbReference>
<accession>G7E1F1</accession>
<dbReference type="CDD" id="cd00876">
    <property type="entry name" value="Ras"/>
    <property type="match status" value="1"/>
</dbReference>